<accession>A0A1K0JHJ1</accession>
<dbReference type="GO" id="GO:0050660">
    <property type="term" value="F:flavin adenine dinucleotide binding"/>
    <property type="evidence" value="ECO:0007669"/>
    <property type="project" value="InterPro"/>
</dbReference>
<dbReference type="InterPro" id="IPR013786">
    <property type="entry name" value="AcylCoA_DH/ox_N"/>
</dbReference>
<evidence type="ECO:0000259" key="2">
    <source>
        <dbReference type="Pfam" id="PF02771"/>
    </source>
</evidence>
<organism evidence="3">
    <name type="scientific">Cupriavidus necator</name>
    <name type="common">Alcaligenes eutrophus</name>
    <name type="synonym">Ralstonia eutropha</name>
    <dbReference type="NCBI Taxonomy" id="106590"/>
    <lineage>
        <taxon>Bacteria</taxon>
        <taxon>Pseudomonadati</taxon>
        <taxon>Pseudomonadota</taxon>
        <taxon>Betaproteobacteria</taxon>
        <taxon>Burkholderiales</taxon>
        <taxon>Burkholderiaceae</taxon>
        <taxon>Cupriavidus</taxon>
    </lineage>
</organism>
<proteinExistence type="predicted"/>
<feature type="domain" description="Acyl-CoA dehydrogenase/oxidase N-terminal" evidence="2">
    <location>
        <begin position="10"/>
        <end position="52"/>
    </location>
</feature>
<evidence type="ECO:0000256" key="1">
    <source>
        <dbReference type="SAM" id="MobiDB-lite"/>
    </source>
</evidence>
<dbReference type="AlphaFoldDB" id="A0A1K0JHJ1"/>
<dbReference type="SUPFAM" id="SSF56645">
    <property type="entry name" value="Acyl-CoA dehydrogenase NM domain-like"/>
    <property type="match status" value="1"/>
</dbReference>
<name>A0A1K0JHJ1_CUPNE</name>
<dbReference type="Pfam" id="PF02771">
    <property type="entry name" value="Acyl-CoA_dh_N"/>
    <property type="match status" value="1"/>
</dbReference>
<evidence type="ECO:0000313" key="3">
    <source>
        <dbReference type="EMBL" id="SCU79047.1"/>
    </source>
</evidence>
<feature type="region of interest" description="Disordered" evidence="1">
    <location>
        <begin position="30"/>
        <end position="60"/>
    </location>
</feature>
<sequence length="60" mass="7225">MQVIRTIFRDDHEMFRTTVRRFLERECTPRQPEWDKAGKVDRETWLKAGREGGQPHRGRG</sequence>
<reference evidence="3" key="1">
    <citation type="submission" date="2016-09" db="EMBL/GenBank/DDBJ databases">
        <authorList>
            <person name="Capua I."/>
            <person name="De Benedictis P."/>
            <person name="Joannis T."/>
            <person name="Lombin L.H."/>
            <person name="Cattoli G."/>
        </authorList>
    </citation>
    <scope>NUCLEOTIDE SEQUENCE</scope>
    <source>
        <strain evidence="3">B9</strain>
    </source>
</reference>
<dbReference type="InterPro" id="IPR037069">
    <property type="entry name" value="AcylCoA_DH/ox_N_sf"/>
</dbReference>
<dbReference type="EMBL" id="FMSH01000321">
    <property type="protein sequence ID" value="SCU79047.1"/>
    <property type="molecule type" value="Genomic_DNA"/>
</dbReference>
<dbReference type="Gene3D" id="1.10.540.10">
    <property type="entry name" value="Acyl-CoA dehydrogenase/oxidase, N-terminal domain"/>
    <property type="match status" value="1"/>
</dbReference>
<gene>
    <name evidence="3" type="ORF">CNECB9_3880012</name>
</gene>
<feature type="compositionally biased region" description="Basic and acidic residues" evidence="1">
    <location>
        <begin position="30"/>
        <end position="54"/>
    </location>
</feature>
<dbReference type="InterPro" id="IPR009100">
    <property type="entry name" value="AcylCoA_DH/oxidase_NM_dom_sf"/>
</dbReference>
<protein>
    <recommendedName>
        <fullName evidence="2">Acyl-CoA dehydrogenase/oxidase N-terminal domain-containing protein</fullName>
    </recommendedName>
</protein>
<dbReference type="GO" id="GO:0016627">
    <property type="term" value="F:oxidoreductase activity, acting on the CH-CH group of donors"/>
    <property type="evidence" value="ECO:0007669"/>
    <property type="project" value="InterPro"/>
</dbReference>